<evidence type="ECO:0000256" key="3">
    <source>
        <dbReference type="ARBA" id="ARBA00022692"/>
    </source>
</evidence>
<comment type="similarity">
    <text evidence="2 6">Belongs to the OST5 family.</text>
</comment>
<gene>
    <name evidence="7" type="ORF">CC85DRAFT_301700</name>
</gene>
<dbReference type="GeneID" id="28985923"/>
<dbReference type="GO" id="GO:0008250">
    <property type="term" value="C:oligosaccharyltransferase complex"/>
    <property type="evidence" value="ECO:0007669"/>
    <property type="project" value="UniProtKB-UniRule"/>
</dbReference>
<dbReference type="RefSeq" id="XP_018279597.1">
    <property type="nucleotide sequence ID" value="XM_018425320.1"/>
</dbReference>
<evidence type="ECO:0000313" key="7">
    <source>
        <dbReference type="EMBL" id="KLT43106.1"/>
    </source>
</evidence>
<keyword evidence="4 6" id="KW-1133">Transmembrane helix</keyword>
<dbReference type="InterPro" id="IPR007915">
    <property type="entry name" value="TMEM258/Ost5"/>
</dbReference>
<sequence length="82" mass="8499">MEPYASVKAAYNELPAFKPLIPISALPTIALVSLVAAFALVFFMSTLSSRKFNPTEVPIALLAAALTGAGTVALFCTVGVNV</sequence>
<comment type="subunit">
    <text evidence="6">Component of the oligosaccharyltransferase (OST) complex.</text>
</comment>
<dbReference type="STRING" id="879819.A0A0J0XPQ6"/>
<evidence type="ECO:0000256" key="5">
    <source>
        <dbReference type="ARBA" id="ARBA00023136"/>
    </source>
</evidence>
<feature type="transmembrane region" description="Helical" evidence="6">
    <location>
        <begin position="59"/>
        <end position="80"/>
    </location>
</feature>
<dbReference type="Pfam" id="PF05251">
    <property type="entry name" value="Ost5"/>
    <property type="match status" value="1"/>
</dbReference>
<protein>
    <recommendedName>
        <fullName evidence="6">Dolichyl-diphosphooligosaccharide-protein glycosyltransferase subunit OST5</fullName>
    </recommendedName>
</protein>
<reference evidence="7 8" key="1">
    <citation type="submission" date="2015-03" db="EMBL/GenBank/DDBJ databases">
        <title>Genomics and transcriptomics of the oil-accumulating basidiomycete yeast T. oleaginosus allow insights into substrate utilization and the diverse evolutionary trajectories of mating systems in fungi.</title>
        <authorList>
            <consortium name="DOE Joint Genome Institute"/>
            <person name="Kourist R."/>
            <person name="Kracht O."/>
            <person name="Bracharz F."/>
            <person name="Lipzen A."/>
            <person name="Nolan M."/>
            <person name="Ohm R."/>
            <person name="Grigoriev I."/>
            <person name="Sun S."/>
            <person name="Heitman J."/>
            <person name="Bruck T."/>
            <person name="Nowrousian M."/>
        </authorList>
    </citation>
    <scope>NUCLEOTIDE SEQUENCE [LARGE SCALE GENOMIC DNA]</scope>
    <source>
        <strain evidence="7 8">IBC0246</strain>
    </source>
</reference>
<comment type="subcellular location">
    <subcellularLocation>
        <location evidence="1 6">Membrane</location>
        <topology evidence="1 6">Multi-pass membrane protein</topology>
    </subcellularLocation>
</comment>
<dbReference type="Proteomes" id="UP000053611">
    <property type="component" value="Unassembled WGS sequence"/>
</dbReference>
<feature type="transmembrane region" description="Helical" evidence="6">
    <location>
        <begin position="20"/>
        <end position="47"/>
    </location>
</feature>
<evidence type="ECO:0000256" key="2">
    <source>
        <dbReference type="ARBA" id="ARBA00009825"/>
    </source>
</evidence>
<keyword evidence="8" id="KW-1185">Reference proteome</keyword>
<evidence type="ECO:0000256" key="1">
    <source>
        <dbReference type="ARBA" id="ARBA00004141"/>
    </source>
</evidence>
<comment type="function">
    <text evidence="6">Subunit of the oligosaccharyl transferase (OST) complex that catalyzes the initial transfer of a defined glycan (Glc(3)Man(9)GlcNAc(2) in eukaryotes) from the lipid carrier dolichol-pyrophosphate to an asparagine residue within an Asn-X-Ser/Thr consensus motif in nascent polypeptide chains, the first step in protein N-glycosylation. N-glycosylation occurs cotranslationally and the complex associates with the Sec61 complex at the channel-forming translocon complex that mediates protein translocation across the endoplasmic reticulum (ER). All subunits are required for a maximal enzyme activity.</text>
</comment>
<dbReference type="GO" id="GO:0006487">
    <property type="term" value="P:protein N-linked glycosylation"/>
    <property type="evidence" value="ECO:0007669"/>
    <property type="project" value="UniProtKB-UniRule"/>
</dbReference>
<evidence type="ECO:0000256" key="4">
    <source>
        <dbReference type="ARBA" id="ARBA00022989"/>
    </source>
</evidence>
<dbReference type="AlphaFoldDB" id="A0A0J0XPQ6"/>
<keyword evidence="5 6" id="KW-0472">Membrane</keyword>
<keyword evidence="3 6" id="KW-0812">Transmembrane</keyword>
<proteinExistence type="inferred from homology"/>
<evidence type="ECO:0000256" key="6">
    <source>
        <dbReference type="RuleBase" id="RU367008"/>
    </source>
</evidence>
<accession>A0A0J0XPQ6</accession>
<dbReference type="EMBL" id="KQ087198">
    <property type="protein sequence ID" value="KLT43106.1"/>
    <property type="molecule type" value="Genomic_DNA"/>
</dbReference>
<name>A0A0J0XPQ6_9TREE</name>
<organism evidence="7 8">
    <name type="scientific">Cutaneotrichosporon oleaginosum</name>
    <dbReference type="NCBI Taxonomy" id="879819"/>
    <lineage>
        <taxon>Eukaryota</taxon>
        <taxon>Fungi</taxon>
        <taxon>Dikarya</taxon>
        <taxon>Basidiomycota</taxon>
        <taxon>Agaricomycotina</taxon>
        <taxon>Tremellomycetes</taxon>
        <taxon>Trichosporonales</taxon>
        <taxon>Trichosporonaceae</taxon>
        <taxon>Cutaneotrichosporon</taxon>
    </lineage>
</organism>
<evidence type="ECO:0000313" key="8">
    <source>
        <dbReference type="Proteomes" id="UP000053611"/>
    </source>
</evidence>